<name>A0ABQ0IU44_GLUTH</name>
<keyword evidence="2" id="KW-1185">Reference proteome</keyword>
<accession>A0ABQ0IU44</accession>
<dbReference type="Proteomes" id="UP000018209">
    <property type="component" value="Unassembled WGS sequence"/>
</dbReference>
<reference evidence="1 2" key="1">
    <citation type="submission" date="2013-08" db="EMBL/GenBank/DDBJ databases">
        <title>Gluconobacter thailandicus NBRC 3257 whole genome sequence.</title>
        <authorList>
            <person name="Matsutani M."/>
            <person name="Yakushi T."/>
            <person name="Matsushita K."/>
        </authorList>
    </citation>
    <scope>NUCLEOTIDE SEQUENCE [LARGE SCALE GENOMIC DNA]</scope>
    <source>
        <strain evidence="1 2">NBRC 3257</strain>
    </source>
</reference>
<comment type="caution">
    <text evidence="1">The sequence shown here is derived from an EMBL/GenBank/DDBJ whole genome shotgun (WGS) entry which is preliminary data.</text>
</comment>
<organism evidence="1 2">
    <name type="scientific">Gluconobacter thailandicus NBRC 3257</name>
    <dbReference type="NCBI Taxonomy" id="1381097"/>
    <lineage>
        <taxon>Bacteria</taxon>
        <taxon>Pseudomonadati</taxon>
        <taxon>Pseudomonadota</taxon>
        <taxon>Alphaproteobacteria</taxon>
        <taxon>Acetobacterales</taxon>
        <taxon>Acetobacteraceae</taxon>
        <taxon>Gluconobacter</taxon>
    </lineage>
</organism>
<gene>
    <name evidence="1" type="ORF">NBRC3257_0738</name>
</gene>
<evidence type="ECO:0000313" key="2">
    <source>
        <dbReference type="Proteomes" id="UP000018209"/>
    </source>
</evidence>
<dbReference type="EMBL" id="BASM01000011">
    <property type="protein sequence ID" value="GAD25739.1"/>
    <property type="molecule type" value="Genomic_DNA"/>
</dbReference>
<evidence type="ECO:0000313" key="1">
    <source>
        <dbReference type="EMBL" id="GAD25739.1"/>
    </source>
</evidence>
<proteinExistence type="predicted"/>
<protein>
    <submittedName>
        <fullName evidence="1">Uncharacterized protein</fullName>
    </submittedName>
</protein>
<sequence>MALEEAVPEDAVWLNAAMAGGLFRVIKAGDCLVCMLLANQSRWFHAFEKRTF</sequence>